<dbReference type="InterPro" id="IPR011102">
    <property type="entry name" value="Sig_transdc_His_kinase_HWE"/>
</dbReference>
<keyword evidence="12 13" id="KW-0472">Membrane</keyword>
<sequence length="513" mass="56412">MKNDIGRTETTGANTPMAAIALAGILLAALLGLTSLLLWQSYDTEKESAQMRAEASAHVVAAHVQWMIEASNQALRRIDAALGEAPIRSSIDTIADITQAVGNLPRGFQYSVYDERGQLRLSSVHEAIGINVADRSYFAQLKGGENFVISQLLEERLSGETVFIVARSIRRDGRFHGAASIAIPTRSLDEFWQSLDLGPNSTITLVHTDGKLVARRPQVSQEIDLKGSELFQQLANSPQGHYESWNSAIDGLNRIVGYWKVDNWPLVAAVGIEQTVAFARFRQNLEAALFAGLPLVAMLLAALYWIGRLLRRDANRRQELEAALVRNNYLLREIHHRVKNNLQTVSSLVRLEPSSSATKADLLNRISAMVAVHEQIYSTDQFEEVEIAPYIERIVREIAAAYDKEIKLDLDLAPLIVDRDKALPLGMIVNEVVSNAFKYAFDGPKPGVLKVVAEPLPDDQIKVTIADNGPGIASDNKGMGSRLIEGFAAQLGGEYAFTRDNGTTFTLTMPRAS</sequence>
<dbReference type="Proteomes" id="UP001161580">
    <property type="component" value="Unassembled WGS sequence"/>
</dbReference>
<reference evidence="15" key="1">
    <citation type="submission" date="2022-03" db="EMBL/GenBank/DDBJ databases">
        <title>Fererhizobium litorale gen. nov., sp. nov., isolated from sandy sediments of the Sea of Japan seashore.</title>
        <authorList>
            <person name="Romanenko L."/>
            <person name="Kurilenko V."/>
            <person name="Otstavnykh N."/>
            <person name="Svetashev V."/>
            <person name="Tekutyeva L."/>
            <person name="Isaeva M."/>
            <person name="Mikhailov V."/>
        </authorList>
    </citation>
    <scope>NUCLEOTIDE SEQUENCE</scope>
    <source>
        <strain evidence="15">KMM 9576</strain>
    </source>
</reference>
<feature type="transmembrane region" description="Helical" evidence="13">
    <location>
        <begin position="17"/>
        <end position="39"/>
    </location>
</feature>
<dbReference type="Pfam" id="PF07568">
    <property type="entry name" value="HisKA_2"/>
    <property type="match status" value="1"/>
</dbReference>
<evidence type="ECO:0000256" key="1">
    <source>
        <dbReference type="ARBA" id="ARBA00000085"/>
    </source>
</evidence>
<keyword evidence="16" id="KW-1185">Reference proteome</keyword>
<dbReference type="AlphaFoldDB" id="A0AAE3QGQ1"/>
<dbReference type="GO" id="GO:0005886">
    <property type="term" value="C:plasma membrane"/>
    <property type="evidence" value="ECO:0007669"/>
    <property type="project" value="UniProtKB-SubCell"/>
</dbReference>
<evidence type="ECO:0000256" key="8">
    <source>
        <dbReference type="ARBA" id="ARBA00022741"/>
    </source>
</evidence>
<dbReference type="InterPro" id="IPR011495">
    <property type="entry name" value="Sig_transdc_His_kin_sub2_dim/P"/>
</dbReference>
<dbReference type="Pfam" id="PF02518">
    <property type="entry name" value="HATPase_c"/>
    <property type="match status" value="1"/>
</dbReference>
<dbReference type="SMART" id="SM00911">
    <property type="entry name" value="HWE_HK"/>
    <property type="match status" value="1"/>
</dbReference>
<evidence type="ECO:0000256" key="3">
    <source>
        <dbReference type="ARBA" id="ARBA00012438"/>
    </source>
</evidence>
<keyword evidence="11 13" id="KW-1133">Transmembrane helix</keyword>
<evidence type="ECO:0000256" key="10">
    <source>
        <dbReference type="ARBA" id="ARBA00022840"/>
    </source>
</evidence>
<dbReference type="SUPFAM" id="SSF55874">
    <property type="entry name" value="ATPase domain of HSP90 chaperone/DNA topoisomerase II/histidine kinase"/>
    <property type="match status" value="1"/>
</dbReference>
<keyword evidence="7 13" id="KW-0812">Transmembrane</keyword>
<evidence type="ECO:0000256" key="2">
    <source>
        <dbReference type="ARBA" id="ARBA00004651"/>
    </source>
</evidence>
<evidence type="ECO:0000313" key="16">
    <source>
        <dbReference type="Proteomes" id="UP001161580"/>
    </source>
</evidence>
<evidence type="ECO:0000256" key="13">
    <source>
        <dbReference type="SAM" id="Phobius"/>
    </source>
</evidence>
<dbReference type="SMART" id="SM00387">
    <property type="entry name" value="HATPase_c"/>
    <property type="match status" value="1"/>
</dbReference>
<keyword evidence="10" id="KW-0067">ATP-binding</keyword>
<dbReference type="InterPro" id="IPR036890">
    <property type="entry name" value="HATPase_C_sf"/>
</dbReference>
<dbReference type="InterPro" id="IPR003594">
    <property type="entry name" value="HATPase_dom"/>
</dbReference>
<dbReference type="GO" id="GO:0005524">
    <property type="term" value="F:ATP binding"/>
    <property type="evidence" value="ECO:0007669"/>
    <property type="project" value="UniProtKB-KW"/>
</dbReference>
<evidence type="ECO:0000259" key="14">
    <source>
        <dbReference type="PROSITE" id="PS50109"/>
    </source>
</evidence>
<dbReference type="PROSITE" id="PS50109">
    <property type="entry name" value="HIS_KIN"/>
    <property type="match status" value="1"/>
</dbReference>
<evidence type="ECO:0000256" key="4">
    <source>
        <dbReference type="ARBA" id="ARBA00022475"/>
    </source>
</evidence>
<dbReference type="Pfam" id="PF02743">
    <property type="entry name" value="dCache_1"/>
    <property type="match status" value="1"/>
</dbReference>
<accession>A0AAE3QGQ1</accession>
<dbReference type="RefSeq" id="WP_311787555.1">
    <property type="nucleotide sequence ID" value="NZ_JALDYY010000010.1"/>
</dbReference>
<comment type="subcellular location">
    <subcellularLocation>
        <location evidence="2">Cell membrane</location>
        <topology evidence="2">Multi-pass membrane protein</topology>
    </subcellularLocation>
</comment>
<evidence type="ECO:0000256" key="5">
    <source>
        <dbReference type="ARBA" id="ARBA00022553"/>
    </source>
</evidence>
<gene>
    <name evidence="15" type="ORF">MRS75_13240</name>
</gene>
<dbReference type="CDD" id="cd12914">
    <property type="entry name" value="PDC1_DGC_like"/>
    <property type="match status" value="1"/>
</dbReference>
<dbReference type="GO" id="GO:0004673">
    <property type="term" value="F:protein histidine kinase activity"/>
    <property type="evidence" value="ECO:0007669"/>
    <property type="project" value="UniProtKB-EC"/>
</dbReference>
<evidence type="ECO:0000256" key="12">
    <source>
        <dbReference type="ARBA" id="ARBA00023136"/>
    </source>
</evidence>
<keyword evidence="4" id="KW-1003">Cell membrane</keyword>
<dbReference type="PANTHER" id="PTHR41523:SF8">
    <property type="entry name" value="ETHYLENE RESPONSE SENSOR PROTEIN"/>
    <property type="match status" value="1"/>
</dbReference>
<comment type="catalytic activity">
    <reaction evidence="1">
        <text>ATP + protein L-histidine = ADP + protein N-phospho-L-histidine.</text>
        <dbReference type="EC" id="2.7.13.3"/>
    </reaction>
</comment>
<proteinExistence type="predicted"/>
<keyword evidence="5" id="KW-0597">Phosphoprotein</keyword>
<keyword evidence="9" id="KW-0418">Kinase</keyword>
<evidence type="ECO:0000313" key="15">
    <source>
        <dbReference type="EMBL" id="MDI7923046.1"/>
    </source>
</evidence>
<keyword evidence="8" id="KW-0547">Nucleotide-binding</keyword>
<evidence type="ECO:0000256" key="11">
    <source>
        <dbReference type="ARBA" id="ARBA00022989"/>
    </source>
</evidence>
<dbReference type="InterPro" id="IPR005467">
    <property type="entry name" value="His_kinase_dom"/>
</dbReference>
<dbReference type="EC" id="2.7.13.3" evidence="3"/>
<dbReference type="CDD" id="cd12915">
    <property type="entry name" value="PDC2_DGC_like"/>
    <property type="match status" value="1"/>
</dbReference>
<dbReference type="Gene3D" id="3.30.565.10">
    <property type="entry name" value="Histidine kinase-like ATPase, C-terminal domain"/>
    <property type="match status" value="1"/>
</dbReference>
<feature type="domain" description="Histidine kinase" evidence="14">
    <location>
        <begin position="333"/>
        <end position="513"/>
    </location>
</feature>
<dbReference type="Gene3D" id="3.30.450.20">
    <property type="entry name" value="PAS domain"/>
    <property type="match status" value="3"/>
</dbReference>
<comment type="caution">
    <text evidence="15">The sequence shown here is derived from an EMBL/GenBank/DDBJ whole genome shotgun (WGS) entry which is preliminary data.</text>
</comment>
<dbReference type="EMBL" id="JALDYZ010000006">
    <property type="protein sequence ID" value="MDI7923046.1"/>
    <property type="molecule type" value="Genomic_DNA"/>
</dbReference>
<dbReference type="InterPro" id="IPR033479">
    <property type="entry name" value="dCache_1"/>
</dbReference>
<evidence type="ECO:0000256" key="9">
    <source>
        <dbReference type="ARBA" id="ARBA00022777"/>
    </source>
</evidence>
<name>A0AAE3QGQ1_9HYPH</name>
<evidence type="ECO:0000256" key="7">
    <source>
        <dbReference type="ARBA" id="ARBA00022692"/>
    </source>
</evidence>
<protein>
    <recommendedName>
        <fullName evidence="3">histidine kinase</fullName>
        <ecNumber evidence="3">2.7.13.3</ecNumber>
    </recommendedName>
</protein>
<dbReference type="PANTHER" id="PTHR41523">
    <property type="entry name" value="TWO-COMPONENT SYSTEM SENSOR PROTEIN"/>
    <property type="match status" value="1"/>
</dbReference>
<keyword evidence="6" id="KW-0808">Transferase</keyword>
<feature type="transmembrane region" description="Helical" evidence="13">
    <location>
        <begin position="287"/>
        <end position="307"/>
    </location>
</feature>
<organism evidence="15 16">
    <name type="scientific">Ferirhizobium litorale</name>
    <dbReference type="NCBI Taxonomy" id="2927786"/>
    <lineage>
        <taxon>Bacteria</taxon>
        <taxon>Pseudomonadati</taxon>
        <taxon>Pseudomonadota</taxon>
        <taxon>Alphaproteobacteria</taxon>
        <taxon>Hyphomicrobiales</taxon>
        <taxon>Rhizobiaceae</taxon>
        <taxon>Ferirhizobium</taxon>
    </lineage>
</organism>
<evidence type="ECO:0000256" key="6">
    <source>
        <dbReference type="ARBA" id="ARBA00022679"/>
    </source>
</evidence>